<organism evidence="2">
    <name type="scientific">marine metagenome</name>
    <dbReference type="NCBI Taxonomy" id="408172"/>
    <lineage>
        <taxon>unclassified sequences</taxon>
        <taxon>metagenomes</taxon>
        <taxon>ecological metagenomes</taxon>
    </lineage>
</organism>
<feature type="domain" description="Acylphosphatase-like" evidence="1">
    <location>
        <begin position="39"/>
        <end position="126"/>
    </location>
</feature>
<dbReference type="PANTHER" id="PTHR47268:SF4">
    <property type="entry name" value="ACYLPHOSPHATASE"/>
    <property type="match status" value="1"/>
</dbReference>
<dbReference type="SUPFAM" id="SSF54975">
    <property type="entry name" value="Acylphosphatase/BLUF domain-like"/>
    <property type="match status" value="1"/>
</dbReference>
<dbReference type="AlphaFoldDB" id="A0A381X5Y5"/>
<name>A0A381X5Y5_9ZZZZ</name>
<dbReference type="GO" id="GO:0003998">
    <property type="term" value="F:acylphosphatase activity"/>
    <property type="evidence" value="ECO:0007669"/>
    <property type="project" value="InterPro"/>
</dbReference>
<dbReference type="InterPro" id="IPR020456">
    <property type="entry name" value="Acylphosphatase"/>
</dbReference>
<feature type="non-terminal residue" evidence="2">
    <location>
        <position position="1"/>
    </location>
</feature>
<dbReference type="InterPro" id="IPR001792">
    <property type="entry name" value="Acylphosphatase-like_dom"/>
</dbReference>
<dbReference type="InterPro" id="IPR036046">
    <property type="entry name" value="Acylphosphatase-like_dom_sf"/>
</dbReference>
<accession>A0A381X5Y5</accession>
<dbReference type="Pfam" id="PF00708">
    <property type="entry name" value="Acylphosphatase"/>
    <property type="match status" value="1"/>
</dbReference>
<dbReference type="PANTHER" id="PTHR47268">
    <property type="entry name" value="ACYLPHOSPHATASE"/>
    <property type="match status" value="1"/>
</dbReference>
<dbReference type="PROSITE" id="PS51160">
    <property type="entry name" value="ACYLPHOSPHATASE_3"/>
    <property type="match status" value="1"/>
</dbReference>
<evidence type="ECO:0000259" key="1">
    <source>
        <dbReference type="PROSITE" id="PS51160"/>
    </source>
</evidence>
<gene>
    <name evidence="2" type="ORF">METZ01_LOCUS113019</name>
</gene>
<evidence type="ECO:0000313" key="2">
    <source>
        <dbReference type="EMBL" id="SVA60165.1"/>
    </source>
</evidence>
<dbReference type="EMBL" id="UINC01014040">
    <property type="protein sequence ID" value="SVA60165.1"/>
    <property type="molecule type" value="Genomic_DNA"/>
</dbReference>
<dbReference type="Gene3D" id="3.30.70.100">
    <property type="match status" value="1"/>
</dbReference>
<proteinExistence type="predicted"/>
<reference evidence="2" key="1">
    <citation type="submission" date="2018-05" db="EMBL/GenBank/DDBJ databases">
        <authorList>
            <person name="Lanie J.A."/>
            <person name="Ng W.-L."/>
            <person name="Kazmierczak K.M."/>
            <person name="Andrzejewski T.M."/>
            <person name="Davidsen T.M."/>
            <person name="Wayne K.J."/>
            <person name="Tettelin H."/>
            <person name="Glass J.I."/>
            <person name="Rusch D."/>
            <person name="Podicherti R."/>
            <person name="Tsui H.-C.T."/>
            <person name="Winkler M.E."/>
        </authorList>
    </citation>
    <scope>NUCLEOTIDE SEQUENCE</scope>
</reference>
<protein>
    <recommendedName>
        <fullName evidence="1">Acylphosphatase-like domain-containing protein</fullName>
    </recommendedName>
</protein>
<sequence length="126" mass="13868">VFVASFPALTHGCCGSTVNAPQPDRGRASPAPAKMSLVRVHVHYSGRVQGVGFRYTVRSLVPGYDVLGTIRNLPDGRVELVAEGERAELEEFLQAVRDSGLRRNIQDEDIVWEEAQDKFRGFEIAG</sequence>